<feature type="region of interest" description="Disordered" evidence="1">
    <location>
        <begin position="1"/>
        <end position="20"/>
    </location>
</feature>
<keyword evidence="2" id="KW-0472">Membrane</keyword>
<evidence type="ECO:0000313" key="3">
    <source>
        <dbReference type="EMBL" id="KAJ4247789.1"/>
    </source>
</evidence>
<keyword evidence="2" id="KW-0812">Transmembrane</keyword>
<dbReference type="Proteomes" id="UP001152049">
    <property type="component" value="Unassembled WGS sequence"/>
</dbReference>
<dbReference type="EMBL" id="JAOQAZ010000038">
    <property type="protein sequence ID" value="KAJ4247789.1"/>
    <property type="molecule type" value="Genomic_DNA"/>
</dbReference>
<comment type="caution">
    <text evidence="3">The sequence shown here is derived from an EMBL/GenBank/DDBJ whole genome shotgun (WGS) entry which is preliminary data.</text>
</comment>
<dbReference type="OrthoDB" id="5017649at2759"/>
<proteinExistence type="predicted"/>
<organism evidence="3 4">
    <name type="scientific">Fusarium torreyae</name>
    <dbReference type="NCBI Taxonomy" id="1237075"/>
    <lineage>
        <taxon>Eukaryota</taxon>
        <taxon>Fungi</taxon>
        <taxon>Dikarya</taxon>
        <taxon>Ascomycota</taxon>
        <taxon>Pezizomycotina</taxon>
        <taxon>Sordariomycetes</taxon>
        <taxon>Hypocreomycetidae</taxon>
        <taxon>Hypocreales</taxon>
        <taxon>Nectriaceae</taxon>
        <taxon>Fusarium</taxon>
    </lineage>
</organism>
<accession>A0A9W8V7W3</accession>
<evidence type="ECO:0000256" key="2">
    <source>
        <dbReference type="SAM" id="Phobius"/>
    </source>
</evidence>
<evidence type="ECO:0000313" key="4">
    <source>
        <dbReference type="Proteomes" id="UP001152049"/>
    </source>
</evidence>
<keyword evidence="4" id="KW-1185">Reference proteome</keyword>
<protein>
    <submittedName>
        <fullName evidence="3">Uncharacterized protein</fullName>
    </submittedName>
</protein>
<sequence>MAEKPTYSTPNPPLPDDVPRTMTATNEKSSAFLKFVAFLDVLVKLAGVGALIGILVMLVKFNNKFDKILGAEEVFRVRIDQPAYGSPLRIAPASSNSFDVNMINGQSNPVWFKADT</sequence>
<dbReference type="AlphaFoldDB" id="A0A9W8V7W3"/>
<gene>
    <name evidence="3" type="ORF">NW762_012998</name>
</gene>
<evidence type="ECO:0000256" key="1">
    <source>
        <dbReference type="SAM" id="MobiDB-lite"/>
    </source>
</evidence>
<keyword evidence="2" id="KW-1133">Transmembrane helix</keyword>
<reference evidence="3" key="1">
    <citation type="submission" date="2022-09" db="EMBL/GenBank/DDBJ databases">
        <title>Fusarium specimens isolated from Avocado Roots.</title>
        <authorList>
            <person name="Stajich J."/>
            <person name="Roper C."/>
            <person name="Heimlech-Rivalta G."/>
        </authorList>
    </citation>
    <scope>NUCLEOTIDE SEQUENCE</scope>
    <source>
        <strain evidence="3">CF00136</strain>
    </source>
</reference>
<feature type="transmembrane region" description="Helical" evidence="2">
    <location>
        <begin position="35"/>
        <end position="59"/>
    </location>
</feature>
<name>A0A9W8V7W3_9HYPO</name>